<dbReference type="EMBL" id="BAAASG010000001">
    <property type="protein sequence ID" value="GAA2471297.1"/>
    <property type="molecule type" value="Genomic_DNA"/>
</dbReference>
<name>A0ABN3KSZ7_STRLO</name>
<comment type="caution">
    <text evidence="2">The sequence shown here is derived from an EMBL/GenBank/DDBJ whole genome shotgun (WGS) entry which is preliminary data.</text>
</comment>
<evidence type="ECO:0000313" key="3">
    <source>
        <dbReference type="Proteomes" id="UP001501777"/>
    </source>
</evidence>
<dbReference type="RefSeq" id="WP_344397997.1">
    <property type="nucleotide sequence ID" value="NZ_BAAASG010000001.1"/>
</dbReference>
<keyword evidence="3" id="KW-1185">Reference proteome</keyword>
<feature type="compositionally biased region" description="Basic and acidic residues" evidence="1">
    <location>
        <begin position="1"/>
        <end position="20"/>
    </location>
</feature>
<dbReference type="Proteomes" id="UP001501777">
    <property type="component" value="Unassembled WGS sequence"/>
</dbReference>
<protein>
    <submittedName>
        <fullName evidence="2">Uncharacterized protein</fullName>
    </submittedName>
</protein>
<feature type="region of interest" description="Disordered" evidence="1">
    <location>
        <begin position="1"/>
        <end position="36"/>
    </location>
</feature>
<reference evidence="2 3" key="1">
    <citation type="journal article" date="2019" name="Int. J. Syst. Evol. Microbiol.">
        <title>The Global Catalogue of Microorganisms (GCM) 10K type strain sequencing project: providing services to taxonomists for standard genome sequencing and annotation.</title>
        <authorList>
            <consortium name="The Broad Institute Genomics Platform"/>
            <consortium name="The Broad Institute Genome Sequencing Center for Infectious Disease"/>
            <person name="Wu L."/>
            <person name="Ma J."/>
        </authorList>
    </citation>
    <scope>NUCLEOTIDE SEQUENCE [LARGE SCALE GENOMIC DNA]</scope>
    <source>
        <strain evidence="2 3">JCM 4395</strain>
    </source>
</reference>
<organism evidence="2 3">
    <name type="scientific">Streptomyces longisporus</name>
    <dbReference type="NCBI Taxonomy" id="1948"/>
    <lineage>
        <taxon>Bacteria</taxon>
        <taxon>Bacillati</taxon>
        <taxon>Actinomycetota</taxon>
        <taxon>Actinomycetes</taxon>
        <taxon>Kitasatosporales</taxon>
        <taxon>Streptomycetaceae</taxon>
        <taxon>Streptomyces</taxon>
    </lineage>
</organism>
<evidence type="ECO:0000256" key="1">
    <source>
        <dbReference type="SAM" id="MobiDB-lite"/>
    </source>
</evidence>
<evidence type="ECO:0000313" key="2">
    <source>
        <dbReference type="EMBL" id="GAA2471297.1"/>
    </source>
</evidence>
<gene>
    <name evidence="2" type="ORF">GCM10010276_01910</name>
</gene>
<accession>A0ABN3KSZ7</accession>
<sequence>MSDYVHGDKFGGDKIGRDKNVQTGGSGNTFRIDNSPEVSPAELDAAVGELRAFVAQLTREGVVAADGSVTDAGAVVTAVRSRPERLGALARAIAGGASDAVLAAVQGGVATLVTALVTGT</sequence>
<proteinExistence type="predicted"/>